<proteinExistence type="inferred from homology"/>
<dbReference type="Gene3D" id="3.40.50.2000">
    <property type="entry name" value="Glycogen Phosphorylase B"/>
    <property type="match status" value="2"/>
</dbReference>
<evidence type="ECO:0000256" key="1">
    <source>
        <dbReference type="RuleBase" id="RU003513"/>
    </source>
</evidence>
<protein>
    <recommendedName>
        <fullName evidence="2">UDP-N-acetylglucosamine 2-epimerase domain-containing protein</fullName>
    </recommendedName>
</protein>
<feature type="domain" description="UDP-N-acetylglucosamine 2-epimerase" evidence="2">
    <location>
        <begin position="195"/>
        <end position="384"/>
    </location>
</feature>
<dbReference type="GO" id="GO:0016853">
    <property type="term" value="F:isomerase activity"/>
    <property type="evidence" value="ECO:0007669"/>
    <property type="project" value="UniProtKB-KW"/>
</dbReference>
<reference evidence="3 4" key="1">
    <citation type="submission" date="2017-06" db="EMBL/GenBank/DDBJ databases">
        <title>Draft genome sequence of Fusobacterium nucleatum subsp. polymorphum KCOM 1248 (=ChDC F113).</title>
        <authorList>
            <person name="Kook J.-K."/>
            <person name="Park S.-N."/>
            <person name="Lim Y.K."/>
            <person name="Roh H."/>
        </authorList>
    </citation>
    <scope>NUCLEOTIDE SEQUENCE [LARGE SCALE GENOMIC DNA]</scope>
    <source>
        <strain evidence="4">KCOM 1248 (ChDC F113)</strain>
    </source>
</reference>
<accession>A0A2C6BLI8</accession>
<dbReference type="SUPFAM" id="SSF53756">
    <property type="entry name" value="UDP-Glycosyltransferase/glycogen phosphorylase"/>
    <property type="match status" value="1"/>
</dbReference>
<evidence type="ECO:0000313" key="3">
    <source>
        <dbReference type="EMBL" id="PHH99425.1"/>
    </source>
</evidence>
<dbReference type="RefSeq" id="WP_032847771.1">
    <property type="nucleotide sequence ID" value="NZ_CP077110.1"/>
</dbReference>
<evidence type="ECO:0000313" key="4">
    <source>
        <dbReference type="Proteomes" id="UP000223525"/>
    </source>
</evidence>
<sequence>MKKIFMTCYGGGHVEIIKEVYKNLVNISGVEITILALTTSKYKFEQEKIPYKLITDYYNKEEEKFIYELGKSFCISNDIDTSIGEDETYLYHGYALYELEKKYSKEKIKEGFKKFGRAIFLPIQFMERVLKNENPDLVITTNSPRYEKATLIAAKNLDIVSLSIEDLFGVEYKQLTVDAAFFFKNLNYNTIYGNYLCILTDEVKKNLNTDKIDKVFITGNPAFDKTIKYFNNINKNVIENNIKTICFLTQNHPEKLEILEKLIEIIEKEDFDLIIKIHPNENKEEYSKIVQNLTRNKNKVFIETENLYENILKSDIVLTVNSTAALEAAILGKPIVAKKNRDVPFEKIKIGIEYATVNQIDECIKKIMQSQIIREDLKKGRDLFRPKELAGKKIKKIVEKILKNT</sequence>
<dbReference type="Proteomes" id="UP000223525">
    <property type="component" value="Unassembled WGS sequence"/>
</dbReference>
<keyword evidence="1" id="KW-0413">Isomerase</keyword>
<evidence type="ECO:0000259" key="2">
    <source>
        <dbReference type="Pfam" id="PF02350"/>
    </source>
</evidence>
<comment type="caution">
    <text evidence="3">The sequence shown here is derived from an EMBL/GenBank/DDBJ whole genome shotgun (WGS) entry which is preliminary data.</text>
</comment>
<gene>
    <name evidence="3" type="ORF">CA836_06920</name>
</gene>
<name>A0A2C6BLI8_FUSNP</name>
<dbReference type="EMBL" id="NIRK01000001">
    <property type="protein sequence ID" value="PHH99425.1"/>
    <property type="molecule type" value="Genomic_DNA"/>
</dbReference>
<organism evidence="3 4">
    <name type="scientific">Fusobacterium nucleatum subsp. polymorphum</name>
    <name type="common">Fusobacterium polymorphum</name>
    <dbReference type="NCBI Taxonomy" id="76857"/>
    <lineage>
        <taxon>Bacteria</taxon>
        <taxon>Fusobacteriati</taxon>
        <taxon>Fusobacteriota</taxon>
        <taxon>Fusobacteriia</taxon>
        <taxon>Fusobacteriales</taxon>
        <taxon>Fusobacteriaceae</taxon>
        <taxon>Fusobacterium</taxon>
    </lineage>
</organism>
<dbReference type="Pfam" id="PF02350">
    <property type="entry name" value="Epimerase_2"/>
    <property type="match status" value="1"/>
</dbReference>
<dbReference type="AlphaFoldDB" id="A0A2C6BLI8"/>
<comment type="similarity">
    <text evidence="1">Belongs to the UDP-N-acetylglucosamine 2-epimerase family.</text>
</comment>
<dbReference type="InterPro" id="IPR003331">
    <property type="entry name" value="UDP_GlcNAc_Epimerase_2_dom"/>
</dbReference>